<evidence type="ECO:0000256" key="5">
    <source>
        <dbReference type="ARBA" id="ARBA00023004"/>
    </source>
</evidence>
<feature type="active site" evidence="6">
    <location>
        <position position="184"/>
    </location>
</feature>
<comment type="function">
    <text evidence="6">Removes the formyl group from the N-terminal Met of newly synthesized proteins. Requires at least a dipeptide for an efficient rate of reaction. N-terminal L-methionine is a prerequisite for activity but the enzyme has broad specificity at other positions.</text>
</comment>
<comment type="catalytic activity">
    <reaction evidence="6">
        <text>N-terminal N-formyl-L-methionyl-[peptide] + H2O = N-terminal L-methionyl-[peptide] + formate</text>
        <dbReference type="Rhea" id="RHEA:24420"/>
        <dbReference type="Rhea" id="RHEA-COMP:10639"/>
        <dbReference type="Rhea" id="RHEA-COMP:10640"/>
        <dbReference type="ChEBI" id="CHEBI:15377"/>
        <dbReference type="ChEBI" id="CHEBI:15740"/>
        <dbReference type="ChEBI" id="CHEBI:49298"/>
        <dbReference type="ChEBI" id="CHEBI:64731"/>
        <dbReference type="EC" id="3.5.1.88"/>
    </reaction>
</comment>
<dbReference type="InterPro" id="IPR036821">
    <property type="entry name" value="Peptide_deformylase_sf"/>
</dbReference>
<dbReference type="PANTHER" id="PTHR10458">
    <property type="entry name" value="PEPTIDE DEFORMYLASE"/>
    <property type="match status" value="1"/>
</dbReference>
<evidence type="ECO:0000256" key="1">
    <source>
        <dbReference type="ARBA" id="ARBA00010759"/>
    </source>
</evidence>
<dbReference type="HAMAP" id="MF_00163">
    <property type="entry name" value="Pep_deformylase"/>
    <property type="match status" value="1"/>
</dbReference>
<keyword evidence="8" id="KW-1185">Reference proteome</keyword>
<accession>A0ABP9TS88</accession>
<keyword evidence="5 6" id="KW-0408">Iron</keyword>
<sequence>MSPEAKKDPKANETTQYSPDWIREEVSRLVELHESGTMPSIVQLGHPVLRMQAVDHAEQLGEKLLRRFLDTMKAVMLDAPGVGLAAPQLGVPLRIAVLEDLYETSPEIAAARQREPLEYLEIINPRYYPVGERMAEFYEGCLSFNGYQGVVVRPSDITTSFTDVYGRARERLFSGWQARIFQHETDHLDGIVYIDKALSRSLCSSLEYARWANPDVDQARRGLDF</sequence>
<comment type="cofactor">
    <cofactor evidence="6">
        <name>Fe(2+)</name>
        <dbReference type="ChEBI" id="CHEBI:29033"/>
    </cofactor>
    <text evidence="6">Binds 1 Fe(2+) ion.</text>
</comment>
<name>A0ABP9TS88_9MICC</name>
<dbReference type="PRINTS" id="PR01576">
    <property type="entry name" value="PDEFORMYLASE"/>
</dbReference>
<dbReference type="Proteomes" id="UP001501257">
    <property type="component" value="Unassembled WGS sequence"/>
</dbReference>
<dbReference type="EC" id="3.5.1.88" evidence="6"/>
<dbReference type="SUPFAM" id="SSF56420">
    <property type="entry name" value="Peptide deformylase"/>
    <property type="match status" value="1"/>
</dbReference>
<reference evidence="8" key="1">
    <citation type="journal article" date="2019" name="Int. J. Syst. Evol. Microbiol.">
        <title>The Global Catalogue of Microorganisms (GCM) 10K type strain sequencing project: providing services to taxonomists for standard genome sequencing and annotation.</title>
        <authorList>
            <consortium name="The Broad Institute Genomics Platform"/>
            <consortium name="The Broad Institute Genome Sequencing Center for Infectious Disease"/>
            <person name="Wu L."/>
            <person name="Ma J."/>
        </authorList>
    </citation>
    <scope>NUCLEOTIDE SEQUENCE [LARGE SCALE GENOMIC DNA]</scope>
    <source>
        <strain evidence="8">JCM 18952</strain>
    </source>
</reference>
<dbReference type="PANTHER" id="PTHR10458:SF2">
    <property type="entry name" value="PEPTIDE DEFORMYLASE, MITOCHONDRIAL"/>
    <property type="match status" value="1"/>
</dbReference>
<feature type="binding site" evidence="6">
    <location>
        <position position="141"/>
    </location>
    <ligand>
        <name>Fe cation</name>
        <dbReference type="ChEBI" id="CHEBI:24875"/>
    </ligand>
</feature>
<evidence type="ECO:0000256" key="6">
    <source>
        <dbReference type="HAMAP-Rule" id="MF_00163"/>
    </source>
</evidence>
<dbReference type="EMBL" id="BAABLK010000093">
    <property type="protein sequence ID" value="GAA5229021.1"/>
    <property type="molecule type" value="Genomic_DNA"/>
</dbReference>
<evidence type="ECO:0000313" key="7">
    <source>
        <dbReference type="EMBL" id="GAA5229021.1"/>
    </source>
</evidence>
<comment type="caution">
    <text evidence="7">The sequence shown here is derived from an EMBL/GenBank/DDBJ whole genome shotgun (WGS) entry which is preliminary data.</text>
</comment>
<feature type="binding site" evidence="6">
    <location>
        <position position="187"/>
    </location>
    <ligand>
        <name>Fe cation</name>
        <dbReference type="ChEBI" id="CHEBI:24875"/>
    </ligand>
</feature>
<dbReference type="NCBIfam" id="NF001159">
    <property type="entry name" value="PRK00150.1-3"/>
    <property type="match status" value="1"/>
</dbReference>
<comment type="similarity">
    <text evidence="1 6">Belongs to the polypeptide deformylase family.</text>
</comment>
<evidence type="ECO:0000256" key="2">
    <source>
        <dbReference type="ARBA" id="ARBA00022723"/>
    </source>
</evidence>
<dbReference type="Gene3D" id="3.90.45.10">
    <property type="entry name" value="Peptide deformylase"/>
    <property type="match status" value="1"/>
</dbReference>
<keyword evidence="3 6" id="KW-0378">Hydrolase</keyword>
<dbReference type="PIRSF" id="PIRSF004749">
    <property type="entry name" value="Pep_def"/>
    <property type="match status" value="1"/>
</dbReference>
<evidence type="ECO:0000256" key="3">
    <source>
        <dbReference type="ARBA" id="ARBA00022801"/>
    </source>
</evidence>
<dbReference type="InterPro" id="IPR023635">
    <property type="entry name" value="Peptide_deformylase"/>
</dbReference>
<keyword evidence="4 6" id="KW-0648">Protein biosynthesis</keyword>
<gene>
    <name evidence="6" type="primary">def</name>
    <name evidence="7" type="ORF">GCM10025778_35600</name>
</gene>
<dbReference type="Pfam" id="PF01327">
    <property type="entry name" value="Pep_deformylase"/>
    <property type="match status" value="1"/>
</dbReference>
<keyword evidence="2 6" id="KW-0479">Metal-binding</keyword>
<evidence type="ECO:0000256" key="4">
    <source>
        <dbReference type="ARBA" id="ARBA00022917"/>
    </source>
</evidence>
<evidence type="ECO:0000313" key="8">
    <source>
        <dbReference type="Proteomes" id="UP001501257"/>
    </source>
</evidence>
<dbReference type="RefSeq" id="WP_210100780.1">
    <property type="nucleotide sequence ID" value="NZ_BAABLK010000093.1"/>
</dbReference>
<proteinExistence type="inferred from homology"/>
<dbReference type="CDD" id="cd00487">
    <property type="entry name" value="Pep_deformylase"/>
    <property type="match status" value="1"/>
</dbReference>
<organism evidence="7 8">
    <name type="scientific">Paeniglutamicibacter antarcticus</name>
    <dbReference type="NCBI Taxonomy" id="494023"/>
    <lineage>
        <taxon>Bacteria</taxon>
        <taxon>Bacillati</taxon>
        <taxon>Actinomycetota</taxon>
        <taxon>Actinomycetes</taxon>
        <taxon>Micrococcales</taxon>
        <taxon>Micrococcaceae</taxon>
        <taxon>Paeniglutamicibacter</taxon>
    </lineage>
</organism>
<feature type="binding site" evidence="6">
    <location>
        <position position="183"/>
    </location>
    <ligand>
        <name>Fe cation</name>
        <dbReference type="ChEBI" id="CHEBI:24875"/>
    </ligand>
</feature>
<protein>
    <recommendedName>
        <fullName evidence="6">Peptide deformylase</fullName>
        <shortName evidence="6">PDF</shortName>
        <ecNumber evidence="6">3.5.1.88</ecNumber>
    </recommendedName>
    <alternativeName>
        <fullName evidence="6">Polypeptide deformylase</fullName>
    </alternativeName>
</protein>